<organism evidence="7 8">
    <name type="scientific">Cyclobacterium lianum</name>
    <dbReference type="NCBI Taxonomy" id="388280"/>
    <lineage>
        <taxon>Bacteria</taxon>
        <taxon>Pseudomonadati</taxon>
        <taxon>Bacteroidota</taxon>
        <taxon>Cytophagia</taxon>
        <taxon>Cytophagales</taxon>
        <taxon>Cyclobacteriaceae</taxon>
        <taxon>Cyclobacterium</taxon>
    </lineage>
</organism>
<dbReference type="STRING" id="388280.SAMN04488057_108167"/>
<evidence type="ECO:0000256" key="1">
    <source>
        <dbReference type="ARBA" id="ARBA00010641"/>
    </source>
</evidence>
<dbReference type="InterPro" id="IPR013324">
    <property type="entry name" value="RNA_pol_sigma_r3/r4-like"/>
</dbReference>
<gene>
    <name evidence="7" type="ORF">SAMN04488057_108167</name>
</gene>
<dbReference type="Gene3D" id="1.10.10.10">
    <property type="entry name" value="Winged helix-like DNA-binding domain superfamily/Winged helix DNA-binding domain"/>
    <property type="match status" value="1"/>
</dbReference>
<dbReference type="InterPro" id="IPR007627">
    <property type="entry name" value="RNA_pol_sigma70_r2"/>
</dbReference>
<dbReference type="InterPro" id="IPR014327">
    <property type="entry name" value="RNA_pol_sigma70_bacteroid"/>
</dbReference>
<dbReference type="OrthoDB" id="799938at2"/>
<keyword evidence="2" id="KW-0805">Transcription regulation</keyword>
<dbReference type="InterPro" id="IPR013325">
    <property type="entry name" value="RNA_pol_sigma_r2"/>
</dbReference>
<protein>
    <submittedName>
        <fullName evidence="7">RNA polymerase sigma-70 factor, ECF subfamily</fullName>
    </submittedName>
</protein>
<dbReference type="Pfam" id="PF04542">
    <property type="entry name" value="Sigma70_r2"/>
    <property type="match status" value="1"/>
</dbReference>
<evidence type="ECO:0000313" key="8">
    <source>
        <dbReference type="Proteomes" id="UP000184513"/>
    </source>
</evidence>
<dbReference type="EMBL" id="FRCY01000008">
    <property type="protein sequence ID" value="SHN15796.1"/>
    <property type="molecule type" value="Genomic_DNA"/>
</dbReference>
<evidence type="ECO:0000256" key="4">
    <source>
        <dbReference type="ARBA" id="ARBA00023163"/>
    </source>
</evidence>
<dbReference type="SUPFAM" id="SSF88946">
    <property type="entry name" value="Sigma2 domain of RNA polymerase sigma factors"/>
    <property type="match status" value="1"/>
</dbReference>
<name>A0A1M7PFN9_9BACT</name>
<comment type="similarity">
    <text evidence="1">Belongs to the sigma-70 factor family. ECF subfamily.</text>
</comment>
<feature type="domain" description="RNA polymerase sigma factor 70 region 4 type 2" evidence="6">
    <location>
        <begin position="125"/>
        <end position="175"/>
    </location>
</feature>
<evidence type="ECO:0000313" key="7">
    <source>
        <dbReference type="EMBL" id="SHN15796.1"/>
    </source>
</evidence>
<dbReference type="GO" id="GO:0006352">
    <property type="term" value="P:DNA-templated transcription initiation"/>
    <property type="evidence" value="ECO:0007669"/>
    <property type="project" value="InterPro"/>
</dbReference>
<keyword evidence="4" id="KW-0804">Transcription</keyword>
<dbReference type="Gene3D" id="1.10.1740.10">
    <property type="match status" value="1"/>
</dbReference>
<evidence type="ECO:0000256" key="3">
    <source>
        <dbReference type="ARBA" id="ARBA00023082"/>
    </source>
</evidence>
<dbReference type="NCBIfam" id="TIGR02937">
    <property type="entry name" value="sigma70-ECF"/>
    <property type="match status" value="1"/>
</dbReference>
<dbReference type="Proteomes" id="UP000184513">
    <property type="component" value="Unassembled WGS sequence"/>
</dbReference>
<dbReference type="RefSeq" id="WP_073095285.1">
    <property type="nucleotide sequence ID" value="NZ_FRCY01000008.1"/>
</dbReference>
<dbReference type="InterPro" id="IPR013249">
    <property type="entry name" value="RNA_pol_sigma70_r4_t2"/>
</dbReference>
<evidence type="ECO:0000259" key="5">
    <source>
        <dbReference type="Pfam" id="PF04542"/>
    </source>
</evidence>
<dbReference type="InterPro" id="IPR014284">
    <property type="entry name" value="RNA_pol_sigma-70_dom"/>
</dbReference>
<sequence>MGLLDKHSDESLLICLRQGDVRAFDELYHRYARKLMAFSLTFFTDEYLAEEAVQEIFVRIWERRKKLDESKSFKSYLFQAVKFYMYNHIRDRKKECCLDTATSHHTLVSQDTEARLDYEELEQLAMDMIGKLPKVQQEVFKLNKMKGLSSEQIALQMNLSKRTIEHHLYLASKSLKKGLLHHASFSWVIFTGIYFY</sequence>
<feature type="domain" description="RNA polymerase sigma-70 region 2" evidence="5">
    <location>
        <begin position="27"/>
        <end position="94"/>
    </location>
</feature>
<dbReference type="SUPFAM" id="SSF88659">
    <property type="entry name" value="Sigma3 and sigma4 domains of RNA polymerase sigma factors"/>
    <property type="match status" value="1"/>
</dbReference>
<dbReference type="GO" id="GO:0003677">
    <property type="term" value="F:DNA binding"/>
    <property type="evidence" value="ECO:0007669"/>
    <property type="project" value="InterPro"/>
</dbReference>
<keyword evidence="3" id="KW-0731">Sigma factor</keyword>
<dbReference type="AlphaFoldDB" id="A0A1M7PFN9"/>
<dbReference type="Pfam" id="PF08281">
    <property type="entry name" value="Sigma70_r4_2"/>
    <property type="match status" value="1"/>
</dbReference>
<dbReference type="PANTHER" id="PTHR43133">
    <property type="entry name" value="RNA POLYMERASE ECF-TYPE SIGMA FACTO"/>
    <property type="match status" value="1"/>
</dbReference>
<dbReference type="InterPro" id="IPR036388">
    <property type="entry name" value="WH-like_DNA-bd_sf"/>
</dbReference>
<reference evidence="7 8" key="1">
    <citation type="submission" date="2016-11" db="EMBL/GenBank/DDBJ databases">
        <authorList>
            <person name="Jaros S."/>
            <person name="Januszkiewicz K."/>
            <person name="Wedrychowicz H."/>
        </authorList>
    </citation>
    <scope>NUCLEOTIDE SEQUENCE [LARGE SCALE GENOMIC DNA]</scope>
    <source>
        <strain evidence="7 8">CGMCC 1.6102</strain>
    </source>
</reference>
<dbReference type="NCBIfam" id="TIGR02985">
    <property type="entry name" value="Sig70_bacteroi1"/>
    <property type="match status" value="1"/>
</dbReference>
<keyword evidence="8" id="KW-1185">Reference proteome</keyword>
<accession>A0A1M7PFN9</accession>
<dbReference type="GO" id="GO:0016987">
    <property type="term" value="F:sigma factor activity"/>
    <property type="evidence" value="ECO:0007669"/>
    <property type="project" value="UniProtKB-KW"/>
</dbReference>
<evidence type="ECO:0000256" key="2">
    <source>
        <dbReference type="ARBA" id="ARBA00023015"/>
    </source>
</evidence>
<evidence type="ECO:0000259" key="6">
    <source>
        <dbReference type="Pfam" id="PF08281"/>
    </source>
</evidence>
<dbReference type="InterPro" id="IPR039425">
    <property type="entry name" value="RNA_pol_sigma-70-like"/>
</dbReference>
<proteinExistence type="inferred from homology"/>
<dbReference type="PANTHER" id="PTHR43133:SF46">
    <property type="entry name" value="RNA POLYMERASE SIGMA-70 FACTOR ECF SUBFAMILY"/>
    <property type="match status" value="1"/>
</dbReference>